<dbReference type="InterPro" id="IPR025623">
    <property type="entry name" value="YusW"/>
</dbReference>
<keyword evidence="2" id="KW-1185">Reference proteome</keyword>
<organism evidence="1 2">
    <name type="scientific">Evansella caseinilytica</name>
    <dbReference type="NCBI Taxonomy" id="1503961"/>
    <lineage>
        <taxon>Bacteria</taxon>
        <taxon>Bacillati</taxon>
        <taxon>Bacillota</taxon>
        <taxon>Bacilli</taxon>
        <taxon>Bacillales</taxon>
        <taxon>Bacillaceae</taxon>
        <taxon>Evansella</taxon>
    </lineage>
</organism>
<dbReference type="AlphaFoldDB" id="A0A1H3IS71"/>
<dbReference type="Proteomes" id="UP000198935">
    <property type="component" value="Unassembled WGS sequence"/>
</dbReference>
<gene>
    <name evidence="1" type="ORF">SAMN05421736_101914</name>
</gene>
<evidence type="ECO:0000313" key="1">
    <source>
        <dbReference type="EMBL" id="SDY30580.1"/>
    </source>
</evidence>
<accession>A0A1H3IS71</accession>
<reference evidence="2" key="1">
    <citation type="submission" date="2016-10" db="EMBL/GenBank/DDBJ databases">
        <authorList>
            <person name="Varghese N."/>
            <person name="Submissions S."/>
        </authorList>
    </citation>
    <scope>NUCLEOTIDE SEQUENCE [LARGE SCALE GENOMIC DNA]</scope>
    <source>
        <strain evidence="2">SP</strain>
    </source>
</reference>
<dbReference type="Pfam" id="PF14039">
    <property type="entry name" value="YusW"/>
    <property type="match status" value="1"/>
</dbReference>
<sequence length="133" mass="15179">MKGKTLLTALVLFLALPWAWGWEFTEAAEAPPKITYFELEIEMKDNTEYEIEYEKTERSVEAKYSVPGNTAKIGEDAQHLIEPLLKQLQLTPDGNKAEQMNNVLSSLKIIKNEVSEFELEALFESGEKLSIRE</sequence>
<protein>
    <submittedName>
        <fullName evidence="1">YusW-like protein</fullName>
    </submittedName>
</protein>
<dbReference type="EMBL" id="FNPI01000001">
    <property type="protein sequence ID" value="SDY30580.1"/>
    <property type="molecule type" value="Genomic_DNA"/>
</dbReference>
<dbReference type="OrthoDB" id="2942847at2"/>
<name>A0A1H3IS71_9BACI</name>
<evidence type="ECO:0000313" key="2">
    <source>
        <dbReference type="Proteomes" id="UP000198935"/>
    </source>
</evidence>
<proteinExistence type="predicted"/>